<dbReference type="EMBL" id="FIZY01000038">
    <property type="protein sequence ID" value="CZF85506.1"/>
    <property type="molecule type" value="Genomic_DNA"/>
</dbReference>
<comment type="subunit">
    <text evidence="4">EntB, EntD, EntE, and EntF form a multienzyme complex called enterobactin synthase.</text>
</comment>
<evidence type="ECO:0000259" key="14">
    <source>
        <dbReference type="Pfam" id="PF01648"/>
    </source>
</evidence>
<feature type="binding site" evidence="12">
    <location>
        <position position="170"/>
    </location>
    <ligand>
        <name>CoA</name>
        <dbReference type="ChEBI" id="CHEBI:57287"/>
    </ligand>
</feature>
<dbReference type="PANTHER" id="PTHR38096:SF1">
    <property type="entry name" value="ENTEROBACTIN SYNTHASE COMPONENT D"/>
    <property type="match status" value="1"/>
</dbReference>
<feature type="binding site" evidence="12">
    <location>
        <position position="166"/>
    </location>
    <ligand>
        <name>CoA</name>
        <dbReference type="ChEBI" id="CHEBI:57287"/>
    </ligand>
</feature>
<dbReference type="GO" id="GO:0009366">
    <property type="term" value="C:enterobactin synthetase complex"/>
    <property type="evidence" value="ECO:0007669"/>
    <property type="project" value="InterPro"/>
</dbReference>
<organism evidence="16 17">
    <name type="scientific">Grimontia marina</name>
    <dbReference type="NCBI Taxonomy" id="646534"/>
    <lineage>
        <taxon>Bacteria</taxon>
        <taxon>Pseudomonadati</taxon>
        <taxon>Pseudomonadota</taxon>
        <taxon>Gammaproteobacteria</taxon>
        <taxon>Vibrionales</taxon>
        <taxon>Vibrionaceae</taxon>
        <taxon>Grimontia</taxon>
    </lineage>
</organism>
<dbReference type="InterPro" id="IPR003542">
    <property type="entry name" value="Enbac_synth_compD-like"/>
</dbReference>
<name>A0A128FGW6_9GAMM</name>
<evidence type="ECO:0000256" key="12">
    <source>
        <dbReference type="PIRSR" id="PIRSR603542-1"/>
    </source>
</evidence>
<comment type="similarity">
    <text evidence="3">Belongs to the P-Pant transferase superfamily. EntD family.</text>
</comment>
<dbReference type="PRINTS" id="PR01399">
    <property type="entry name" value="ENTSNTHTASED"/>
</dbReference>
<comment type="catalytic activity">
    <reaction evidence="11">
        <text>apo-[peptidyl-carrier protein] + CoA = holo-[peptidyl-carrier protein] + adenosine 3',5'-bisphosphate + H(+)</text>
        <dbReference type="Rhea" id="RHEA:46228"/>
        <dbReference type="Rhea" id="RHEA-COMP:11479"/>
        <dbReference type="Rhea" id="RHEA-COMP:11480"/>
        <dbReference type="ChEBI" id="CHEBI:15378"/>
        <dbReference type="ChEBI" id="CHEBI:29999"/>
        <dbReference type="ChEBI" id="CHEBI:57287"/>
        <dbReference type="ChEBI" id="CHEBI:58343"/>
        <dbReference type="ChEBI" id="CHEBI:64479"/>
    </reaction>
</comment>
<comment type="cofactor">
    <cofactor evidence="13">
        <name>Mg(2+)</name>
        <dbReference type="ChEBI" id="CHEBI:18420"/>
    </cofactor>
</comment>
<feature type="binding site" evidence="13">
    <location>
        <position position="122"/>
    </location>
    <ligand>
        <name>Mg(2+)</name>
        <dbReference type="ChEBI" id="CHEBI:18420"/>
    </ligand>
</feature>
<evidence type="ECO:0000256" key="8">
    <source>
        <dbReference type="ARBA" id="ARBA00029894"/>
    </source>
</evidence>
<dbReference type="Pfam" id="PF01648">
    <property type="entry name" value="ACPS"/>
    <property type="match status" value="1"/>
</dbReference>
<evidence type="ECO:0000259" key="15">
    <source>
        <dbReference type="Pfam" id="PF17837"/>
    </source>
</evidence>
<dbReference type="GO" id="GO:0000287">
    <property type="term" value="F:magnesium ion binding"/>
    <property type="evidence" value="ECO:0007669"/>
    <property type="project" value="InterPro"/>
</dbReference>
<evidence type="ECO:0000256" key="5">
    <source>
        <dbReference type="ARBA" id="ARBA00019087"/>
    </source>
</evidence>
<feature type="binding site" evidence="13">
    <location>
        <position position="123"/>
    </location>
    <ligand>
        <name>Mg(2+)</name>
        <dbReference type="ChEBI" id="CHEBI:18420"/>
    </ligand>
</feature>
<evidence type="ECO:0000256" key="9">
    <source>
        <dbReference type="ARBA" id="ARBA00031996"/>
    </source>
</evidence>
<evidence type="ECO:0000256" key="1">
    <source>
        <dbReference type="ARBA" id="ARBA00003937"/>
    </source>
</evidence>
<keyword evidence="13" id="KW-0460">Magnesium</keyword>
<dbReference type="InterPro" id="IPR037143">
    <property type="entry name" value="4-PPantetheinyl_Trfase_dom_sf"/>
</dbReference>
<dbReference type="Gene3D" id="3.90.470.20">
    <property type="entry name" value="4'-phosphopantetheinyl transferase domain"/>
    <property type="match status" value="1"/>
</dbReference>
<dbReference type="UniPathway" id="UPA00017"/>
<feature type="domain" description="4'-phosphopantetheinyl transferase N-terminal" evidence="15">
    <location>
        <begin position="47"/>
        <end position="109"/>
    </location>
</feature>
<keyword evidence="7" id="KW-0259">Enterobactin biosynthesis</keyword>
<dbReference type="RefSeq" id="WP_062712733.1">
    <property type="nucleotide sequence ID" value="NZ_CAWRCI010000038.1"/>
</dbReference>
<comment type="pathway">
    <text evidence="2">Siderophore biosynthesis; enterobactin biosynthesis.</text>
</comment>
<evidence type="ECO:0000256" key="10">
    <source>
        <dbReference type="ARBA" id="ARBA00049176"/>
    </source>
</evidence>
<comment type="function">
    <text evidence="1">Involved in the biosynthesis of the siderophore enterobactin (enterochelin), which is a macrocyclic trimeric lactone of N-(2,3-dihydroxybenzoyl)-serine. The serine trilactone serves as a scaffolding for the three catechol functionalities that provide hexadentate coordination for the tightly ligated iron(2+) atoms. Plays an essential role in the assembly of the enterobactin by catalyzing the transfer of the 4'-phosphopantetheine (Ppant) moiety from coenzyme A to the apo-domains of both EntB (ArCP domain) and EntF (PCP domain) to yield their holo-forms which make them competent for the activation of 2,3-dihydroxybenzoate (DHB) and L-serine, respectively.</text>
</comment>
<dbReference type="OrthoDB" id="8210607at2"/>
<keyword evidence="6 16" id="KW-0808">Transferase</keyword>
<dbReference type="PANTHER" id="PTHR38096">
    <property type="entry name" value="ENTEROBACTIN SYNTHASE COMPONENT D"/>
    <property type="match status" value="1"/>
</dbReference>
<dbReference type="GO" id="GO:0008897">
    <property type="term" value="F:holo-[acyl-carrier-protein] synthase activity"/>
    <property type="evidence" value="ECO:0007669"/>
    <property type="project" value="InterPro"/>
</dbReference>
<keyword evidence="17" id="KW-1185">Reference proteome</keyword>
<proteinExistence type="inferred from homology"/>
<evidence type="ECO:0000256" key="7">
    <source>
        <dbReference type="ARBA" id="ARBA00023191"/>
    </source>
</evidence>
<accession>A0A128FGW6</accession>
<feature type="binding site" evidence="12">
    <location>
        <begin position="99"/>
        <end position="100"/>
    </location>
    <ligand>
        <name>CoA</name>
        <dbReference type="ChEBI" id="CHEBI:57287"/>
    </ligand>
</feature>
<evidence type="ECO:0000256" key="4">
    <source>
        <dbReference type="ARBA" id="ARBA00011503"/>
    </source>
</evidence>
<protein>
    <recommendedName>
        <fullName evidence="5">Enterobactin synthase component D</fullName>
    </recommendedName>
    <alternativeName>
        <fullName evidence="8">4'-phosphopantetheinyl transferase EntD</fullName>
    </alternativeName>
    <alternativeName>
        <fullName evidence="9">Enterochelin synthase D</fullName>
    </alternativeName>
</protein>
<feature type="binding site" evidence="12">
    <location>
        <position position="121"/>
    </location>
    <ligand>
        <name>CoA</name>
        <dbReference type="ChEBI" id="CHEBI:57287"/>
    </ligand>
</feature>
<evidence type="ECO:0000313" key="17">
    <source>
        <dbReference type="Proteomes" id="UP000073601"/>
    </source>
</evidence>
<evidence type="ECO:0000313" key="16">
    <source>
        <dbReference type="EMBL" id="CZF85506.1"/>
    </source>
</evidence>
<comment type="catalytic activity">
    <reaction evidence="10">
        <text>apo-[aryl-carrier protein] + CoA = holo-[aryl-carrier protein] + adenosine 3',5'-bisphosphate + H(+)</text>
        <dbReference type="Rhea" id="RHEA:48404"/>
        <dbReference type="Rhea" id="RHEA-COMP:15903"/>
        <dbReference type="Rhea" id="RHEA-COMP:17557"/>
        <dbReference type="ChEBI" id="CHEBI:15378"/>
        <dbReference type="ChEBI" id="CHEBI:29999"/>
        <dbReference type="ChEBI" id="CHEBI:57287"/>
        <dbReference type="ChEBI" id="CHEBI:58343"/>
        <dbReference type="ChEBI" id="CHEBI:64479"/>
    </reaction>
</comment>
<feature type="binding site" evidence="13">
    <location>
        <position position="121"/>
    </location>
    <ligand>
        <name>Mg(2+)</name>
        <dbReference type="ChEBI" id="CHEBI:18420"/>
    </ligand>
</feature>
<dbReference type="GO" id="GO:0005886">
    <property type="term" value="C:plasma membrane"/>
    <property type="evidence" value="ECO:0007669"/>
    <property type="project" value="TreeGrafter"/>
</dbReference>
<gene>
    <name evidence="16" type="primary">npt_3</name>
    <name evidence="16" type="ORF">GMA8713_03559</name>
</gene>
<keyword evidence="13" id="KW-0479">Metal-binding</keyword>
<evidence type="ECO:0000256" key="3">
    <source>
        <dbReference type="ARBA" id="ARBA00008342"/>
    </source>
</evidence>
<feature type="domain" description="4'-phosphopantetheinyl transferase" evidence="14">
    <location>
        <begin position="118"/>
        <end position="204"/>
    </location>
</feature>
<dbReference type="AlphaFoldDB" id="A0A128FGW6"/>
<evidence type="ECO:0000256" key="11">
    <source>
        <dbReference type="ARBA" id="ARBA00049191"/>
    </source>
</evidence>
<reference evidence="17" key="1">
    <citation type="submission" date="2016-02" db="EMBL/GenBank/DDBJ databases">
        <authorList>
            <person name="Rodrigo-Torres Lidia"/>
            <person name="Arahal R.David."/>
        </authorList>
    </citation>
    <scope>NUCLEOTIDE SEQUENCE [LARGE SCALE GENOMIC DNA]</scope>
    <source>
        <strain evidence="17">CECT 8713</strain>
    </source>
</reference>
<dbReference type="GO" id="GO:0009239">
    <property type="term" value="P:enterobactin biosynthetic process"/>
    <property type="evidence" value="ECO:0007669"/>
    <property type="project" value="UniProtKB-UniPathway"/>
</dbReference>
<dbReference type="InterPro" id="IPR041354">
    <property type="entry name" value="4PPT_N"/>
</dbReference>
<dbReference type="Proteomes" id="UP000073601">
    <property type="component" value="Unassembled WGS sequence"/>
</dbReference>
<dbReference type="SUPFAM" id="SSF56214">
    <property type="entry name" value="4'-phosphopantetheinyl transferase"/>
    <property type="match status" value="1"/>
</dbReference>
<evidence type="ECO:0000256" key="6">
    <source>
        <dbReference type="ARBA" id="ARBA00022679"/>
    </source>
</evidence>
<evidence type="ECO:0000256" key="13">
    <source>
        <dbReference type="PIRSR" id="PIRSR603542-2"/>
    </source>
</evidence>
<evidence type="ECO:0000256" key="2">
    <source>
        <dbReference type="ARBA" id="ARBA00004993"/>
    </source>
</evidence>
<feature type="binding site" evidence="12">
    <location>
        <position position="63"/>
    </location>
    <ligand>
        <name>CoA</name>
        <dbReference type="ChEBI" id="CHEBI:57287"/>
    </ligand>
</feature>
<dbReference type="Pfam" id="PF17837">
    <property type="entry name" value="4PPT_N"/>
    <property type="match status" value="1"/>
</dbReference>
<dbReference type="InterPro" id="IPR008278">
    <property type="entry name" value="4-PPantetheinyl_Trfase_dom"/>
</dbReference>
<sequence length="230" mass="26033">MGKVFIEEIRAMQKSPVLDVEIWWCRFNSDALPQNPGYSLKVDIPEDIRRSVSKRQAEYIAGRIVARHALSFLGIVSCEVGRNQDRSPQFPKGVSGSISHTRNQALCAITLNRAVNFLGVDIEEVLSEKTANDLASQVMRVKELRLQQDCQLSFSQFITLIFSAKESVYKAIYPYIKEVIGFETSQVVKISDNHIQLILDEKIDSLLPKHAMLKCYFTVTETHVTTLLAQ</sequence>
<feature type="binding site" evidence="12">
    <location>
        <position position="55"/>
    </location>
    <ligand>
        <name>CoA</name>
        <dbReference type="ChEBI" id="CHEBI:57287"/>
    </ligand>
</feature>